<accession>A0A2S7U543</accession>
<evidence type="ECO:0000256" key="9">
    <source>
        <dbReference type="SAM" id="Phobius"/>
    </source>
</evidence>
<evidence type="ECO:0000259" key="10">
    <source>
        <dbReference type="Pfam" id="PF01618"/>
    </source>
</evidence>
<keyword evidence="12" id="KW-1185">Reference proteome</keyword>
<evidence type="ECO:0000256" key="5">
    <source>
        <dbReference type="ARBA" id="ARBA00022927"/>
    </source>
</evidence>
<dbReference type="GO" id="GO:0017038">
    <property type="term" value="P:protein import"/>
    <property type="evidence" value="ECO:0007669"/>
    <property type="project" value="TreeGrafter"/>
</dbReference>
<protein>
    <recommendedName>
        <fullName evidence="10">MotA/TolQ/ExbB proton channel domain-containing protein</fullName>
    </recommendedName>
</protein>
<feature type="transmembrane region" description="Helical" evidence="9">
    <location>
        <begin position="26"/>
        <end position="47"/>
    </location>
</feature>
<keyword evidence="7 9" id="KW-0472">Membrane</keyword>
<keyword evidence="2 8" id="KW-0813">Transport</keyword>
<dbReference type="EMBL" id="MQWA01000001">
    <property type="protein sequence ID" value="PQJ29551.1"/>
    <property type="molecule type" value="Genomic_DNA"/>
</dbReference>
<evidence type="ECO:0000313" key="12">
    <source>
        <dbReference type="Proteomes" id="UP000239907"/>
    </source>
</evidence>
<evidence type="ECO:0000313" key="11">
    <source>
        <dbReference type="EMBL" id="PQJ29551.1"/>
    </source>
</evidence>
<comment type="caution">
    <text evidence="11">The sequence shown here is derived from an EMBL/GenBank/DDBJ whole genome shotgun (WGS) entry which is preliminary data.</text>
</comment>
<evidence type="ECO:0000256" key="3">
    <source>
        <dbReference type="ARBA" id="ARBA00022475"/>
    </source>
</evidence>
<evidence type="ECO:0000256" key="4">
    <source>
        <dbReference type="ARBA" id="ARBA00022692"/>
    </source>
</evidence>
<dbReference type="InterPro" id="IPR002898">
    <property type="entry name" value="MotA_ExbB_proton_chnl"/>
</dbReference>
<dbReference type="OrthoDB" id="193629at2"/>
<sequence length="223" mass="23299">MHTLLAAAEKASALSKISGFYDKGGIIMYVLTFCSILTLAVVIFKALDLGKKRVIPEGLKKDVDAAANLGDDEAFSRVAQQSNDGNSVLARLTQVVVQRRELSGPKIRDAVQAKAHEEIVKLQGGIGVLDVVIVVAPMLGLLGTASGITTVFDGMSSLGDIKMSIMAAGVAEALSTTIAGLAVAVPAVIGHSYFNRKIETYASQLEVVVGNLVSTVSDEKDVA</sequence>
<dbReference type="AlphaFoldDB" id="A0A2S7U543"/>
<comment type="subcellular location">
    <subcellularLocation>
        <location evidence="1">Cell membrane</location>
        <topology evidence="1">Multi-pass membrane protein</topology>
    </subcellularLocation>
    <subcellularLocation>
        <location evidence="8">Membrane</location>
        <topology evidence="8">Multi-pass membrane protein</topology>
    </subcellularLocation>
</comment>
<proteinExistence type="inferred from homology"/>
<dbReference type="GO" id="GO:0005886">
    <property type="term" value="C:plasma membrane"/>
    <property type="evidence" value="ECO:0007669"/>
    <property type="project" value="UniProtKB-SubCell"/>
</dbReference>
<dbReference type="RefSeq" id="WP_105044052.1">
    <property type="nucleotide sequence ID" value="NZ_MQWA01000001.1"/>
</dbReference>
<keyword evidence="5 8" id="KW-0653">Protein transport</keyword>
<name>A0A2S7U543_9BACT</name>
<dbReference type="Proteomes" id="UP000239907">
    <property type="component" value="Unassembled WGS sequence"/>
</dbReference>
<evidence type="ECO:0000256" key="8">
    <source>
        <dbReference type="RuleBase" id="RU004057"/>
    </source>
</evidence>
<keyword evidence="3" id="KW-1003">Cell membrane</keyword>
<gene>
    <name evidence="11" type="ORF">BSZ32_14325</name>
</gene>
<evidence type="ECO:0000256" key="2">
    <source>
        <dbReference type="ARBA" id="ARBA00022448"/>
    </source>
</evidence>
<comment type="similarity">
    <text evidence="8">Belongs to the exbB/tolQ family.</text>
</comment>
<feature type="domain" description="MotA/TolQ/ExbB proton channel" evidence="10">
    <location>
        <begin position="91"/>
        <end position="206"/>
    </location>
</feature>
<feature type="transmembrane region" description="Helical" evidence="9">
    <location>
        <begin position="131"/>
        <end position="152"/>
    </location>
</feature>
<evidence type="ECO:0000256" key="6">
    <source>
        <dbReference type="ARBA" id="ARBA00022989"/>
    </source>
</evidence>
<dbReference type="InterPro" id="IPR050790">
    <property type="entry name" value="ExbB/TolQ_transport"/>
</dbReference>
<dbReference type="PANTHER" id="PTHR30625:SF15">
    <property type="entry name" value="BIOPOLYMER TRANSPORT PROTEIN EXBB"/>
    <property type="match status" value="1"/>
</dbReference>
<dbReference type="Pfam" id="PF01618">
    <property type="entry name" value="MotA_ExbB"/>
    <property type="match status" value="1"/>
</dbReference>
<evidence type="ECO:0000256" key="1">
    <source>
        <dbReference type="ARBA" id="ARBA00004651"/>
    </source>
</evidence>
<dbReference type="PANTHER" id="PTHR30625">
    <property type="entry name" value="PROTEIN TOLQ"/>
    <property type="match status" value="1"/>
</dbReference>
<feature type="transmembrane region" description="Helical" evidence="9">
    <location>
        <begin position="164"/>
        <end position="189"/>
    </location>
</feature>
<keyword evidence="4 9" id="KW-0812">Transmembrane</keyword>
<evidence type="ECO:0000256" key="7">
    <source>
        <dbReference type="ARBA" id="ARBA00023136"/>
    </source>
</evidence>
<organism evidence="11 12">
    <name type="scientific">Rubritalea profundi</name>
    <dbReference type="NCBI Taxonomy" id="1658618"/>
    <lineage>
        <taxon>Bacteria</taxon>
        <taxon>Pseudomonadati</taxon>
        <taxon>Verrucomicrobiota</taxon>
        <taxon>Verrucomicrobiia</taxon>
        <taxon>Verrucomicrobiales</taxon>
        <taxon>Rubritaleaceae</taxon>
        <taxon>Rubritalea</taxon>
    </lineage>
</organism>
<keyword evidence="6 9" id="KW-1133">Transmembrane helix</keyword>
<reference evidence="11 12" key="1">
    <citation type="submission" date="2016-12" db="EMBL/GenBank/DDBJ databases">
        <title>Study of bacterial adaptation to deep sea.</title>
        <authorList>
            <person name="Song J."/>
            <person name="Yoshizawa S."/>
            <person name="Kogure K."/>
        </authorList>
    </citation>
    <scope>NUCLEOTIDE SEQUENCE [LARGE SCALE GENOMIC DNA]</scope>
    <source>
        <strain evidence="11 12">SAORIC-165</strain>
    </source>
</reference>